<organism evidence="3 4">
    <name type="scientific">Parasponia andersonii</name>
    <name type="common">Sponia andersonii</name>
    <dbReference type="NCBI Taxonomy" id="3476"/>
    <lineage>
        <taxon>Eukaryota</taxon>
        <taxon>Viridiplantae</taxon>
        <taxon>Streptophyta</taxon>
        <taxon>Embryophyta</taxon>
        <taxon>Tracheophyta</taxon>
        <taxon>Spermatophyta</taxon>
        <taxon>Magnoliopsida</taxon>
        <taxon>eudicotyledons</taxon>
        <taxon>Gunneridae</taxon>
        <taxon>Pentapetalae</taxon>
        <taxon>rosids</taxon>
        <taxon>fabids</taxon>
        <taxon>Rosales</taxon>
        <taxon>Cannabaceae</taxon>
        <taxon>Parasponia</taxon>
    </lineage>
</organism>
<dbReference type="EMBL" id="JXTB01000300">
    <property type="protein sequence ID" value="PON47078.1"/>
    <property type="molecule type" value="Genomic_DNA"/>
</dbReference>
<dbReference type="PANTHER" id="PTHR31672">
    <property type="entry name" value="BNACNNG10540D PROTEIN"/>
    <property type="match status" value="1"/>
</dbReference>
<evidence type="ECO:0000313" key="4">
    <source>
        <dbReference type="Proteomes" id="UP000237105"/>
    </source>
</evidence>
<dbReference type="AlphaFoldDB" id="A0A2P5BE86"/>
<feature type="domain" description="F-box" evidence="2">
    <location>
        <begin position="25"/>
        <end position="64"/>
    </location>
</feature>
<dbReference type="InterPro" id="IPR050796">
    <property type="entry name" value="SCF_F-box_component"/>
</dbReference>
<dbReference type="CDD" id="cd22157">
    <property type="entry name" value="F-box_AtFBW1-like"/>
    <property type="match status" value="1"/>
</dbReference>
<evidence type="ECO:0000256" key="1">
    <source>
        <dbReference type="SAM" id="MobiDB-lite"/>
    </source>
</evidence>
<dbReference type="PANTHER" id="PTHR31672:SF13">
    <property type="entry name" value="F-BOX PROTEIN CPR30-LIKE"/>
    <property type="match status" value="1"/>
</dbReference>
<dbReference type="SMART" id="SM00256">
    <property type="entry name" value="FBOX"/>
    <property type="match status" value="1"/>
</dbReference>
<dbReference type="PROSITE" id="PS50181">
    <property type="entry name" value="FBOX"/>
    <property type="match status" value="1"/>
</dbReference>
<protein>
    <submittedName>
        <fullName evidence="3">F-box domain containing protein</fullName>
    </submittedName>
</protein>
<evidence type="ECO:0000313" key="3">
    <source>
        <dbReference type="EMBL" id="PON47078.1"/>
    </source>
</evidence>
<feature type="region of interest" description="Disordered" evidence="1">
    <location>
        <begin position="1"/>
        <end position="23"/>
    </location>
</feature>
<comment type="caution">
    <text evidence="3">The sequence shown here is derived from an EMBL/GenBank/DDBJ whole genome shotgun (WGS) entry which is preliminary data.</text>
</comment>
<keyword evidence="4" id="KW-1185">Reference proteome</keyword>
<gene>
    <name evidence="3" type="ORF">PanWU01x14_246950</name>
</gene>
<proteinExistence type="predicted"/>
<name>A0A2P5BE86_PARAD</name>
<reference evidence="4" key="1">
    <citation type="submission" date="2016-06" db="EMBL/GenBank/DDBJ databases">
        <title>Parallel loss of symbiosis genes in relatives of nitrogen-fixing non-legume Parasponia.</title>
        <authorList>
            <person name="Van Velzen R."/>
            <person name="Holmer R."/>
            <person name="Bu F."/>
            <person name="Rutten L."/>
            <person name="Van Zeijl A."/>
            <person name="Liu W."/>
            <person name="Santuari L."/>
            <person name="Cao Q."/>
            <person name="Sharma T."/>
            <person name="Shen D."/>
            <person name="Roswanjaya Y."/>
            <person name="Wardhani T."/>
            <person name="Kalhor M.S."/>
            <person name="Jansen J."/>
            <person name="Van den Hoogen J."/>
            <person name="Gungor B."/>
            <person name="Hartog M."/>
            <person name="Hontelez J."/>
            <person name="Verver J."/>
            <person name="Yang W.-C."/>
            <person name="Schijlen E."/>
            <person name="Repin R."/>
            <person name="Schilthuizen M."/>
            <person name="Schranz E."/>
            <person name="Heidstra R."/>
            <person name="Miyata K."/>
            <person name="Fedorova E."/>
            <person name="Kohlen W."/>
            <person name="Bisseling T."/>
            <person name="Smit S."/>
            <person name="Geurts R."/>
        </authorList>
    </citation>
    <scope>NUCLEOTIDE SEQUENCE [LARGE SCALE GENOMIC DNA]</scope>
    <source>
        <strain evidence="4">cv. WU1-14</strain>
    </source>
</reference>
<dbReference type="SUPFAM" id="SSF81383">
    <property type="entry name" value="F-box domain"/>
    <property type="match status" value="1"/>
</dbReference>
<dbReference type="OrthoDB" id="1731189at2759"/>
<evidence type="ECO:0000259" key="2">
    <source>
        <dbReference type="PROSITE" id="PS50181"/>
    </source>
</evidence>
<sequence>MGEHDHHHNQNAQKRRQQNENWGGPDDVIREILLRLPIKSLLRFRAVCKKWRNMIQETNFIDQHYDISRARDAPALGITVLSNIQTLLQYLTILMLLPEGTLHTGYGGALKAWNPATCRALLLPPLSARIISRHFDLNPSTSVATLLCRYFTTYMAEHGCRILRIGIDKVWRHLTKEDALLLLSGDDDQKDLRIIRHIRHESRSVIDVYSCDTRKGRLSITYFARQGTFPANSYSLFQSGNCVACGVIGNEEFNFMVLEKQEEENYRFKWSEKVNVVPLPFLRRNPHLYNGILRATSLNANDLWFVHNEAFKFCYDMETKKIMEAGTLAVQHGPGHVVDVYSNDLWFQYSEENDELWYEWHQLRSFISGITKTCDPGHQHQSPQGGRLVKWPWTPLAISGLCCSTLITRTLQLSASRPTSSETESNGAASVTDDLLIVYVGLGSDLSEHHDHVSLGACLACSLAVTVLGKAACWCDPRLRTRR</sequence>
<dbReference type="Gene3D" id="1.20.1280.50">
    <property type="match status" value="1"/>
</dbReference>
<dbReference type="InterPro" id="IPR001810">
    <property type="entry name" value="F-box_dom"/>
</dbReference>
<dbReference type="Proteomes" id="UP000237105">
    <property type="component" value="Unassembled WGS sequence"/>
</dbReference>
<dbReference type="Pfam" id="PF00646">
    <property type="entry name" value="F-box"/>
    <property type="match status" value="1"/>
</dbReference>
<accession>A0A2P5BE86</accession>
<dbReference type="InterPro" id="IPR036047">
    <property type="entry name" value="F-box-like_dom_sf"/>
</dbReference>